<dbReference type="KEGG" id="mpaf:R5R33_16295"/>
<evidence type="ECO:0000313" key="3">
    <source>
        <dbReference type="Proteomes" id="UP001302477"/>
    </source>
</evidence>
<keyword evidence="3" id="KW-1185">Reference proteome</keyword>
<feature type="domain" description="Aminoglycoside phosphotransferase" evidence="1">
    <location>
        <begin position="125"/>
        <end position="330"/>
    </location>
</feature>
<dbReference type="Gene3D" id="3.90.1200.10">
    <property type="match status" value="1"/>
</dbReference>
<evidence type="ECO:0000313" key="2">
    <source>
        <dbReference type="EMBL" id="WOX05286.1"/>
    </source>
</evidence>
<protein>
    <submittedName>
        <fullName evidence="2">Phosphotransferase</fullName>
    </submittedName>
</protein>
<dbReference type="AlphaFoldDB" id="A0AAU0MZX8"/>
<dbReference type="InterPro" id="IPR002575">
    <property type="entry name" value="Aminoglycoside_PTrfase"/>
</dbReference>
<dbReference type="RefSeq" id="WP_318953760.1">
    <property type="nucleotide sequence ID" value="NZ_CP137555.1"/>
</dbReference>
<dbReference type="SUPFAM" id="SSF56112">
    <property type="entry name" value="Protein kinase-like (PK-like)"/>
    <property type="match status" value="1"/>
</dbReference>
<proteinExistence type="predicted"/>
<organism evidence="2 3">
    <name type="scientific">Microbulbifer pacificus</name>
    <dbReference type="NCBI Taxonomy" id="407164"/>
    <lineage>
        <taxon>Bacteria</taxon>
        <taxon>Pseudomonadati</taxon>
        <taxon>Pseudomonadota</taxon>
        <taxon>Gammaproteobacteria</taxon>
        <taxon>Cellvibrionales</taxon>
        <taxon>Microbulbiferaceae</taxon>
        <taxon>Microbulbifer</taxon>
    </lineage>
</organism>
<dbReference type="Pfam" id="PF01636">
    <property type="entry name" value="APH"/>
    <property type="match status" value="1"/>
</dbReference>
<accession>A0AAU0MZX8</accession>
<sequence>MSQILTTKIASNPRERLPQEENGVLFPHADRSGEFAVREFESDVAALASPEALTESWLSTALQLRNPEWPEVVGFTCEPVSANEFDILVRLRLRCADSGDGAPATILAKFSRPLPSPQWEDFIRQSFAREASAYQELNSHYACRVPGLLFAAADGQHFNLLLEDCGGENYVANESPDEHQPEHEAVLQELAQLHGCFVRTSPATAPEWQLRQRDSARFIAHRYRVGVEALRGVYSGWLAQGHFSLVEKFADYVADWHRYERHILTLSHGDARLENVLFQRDGGACRGSLLSWKLAGVRNPMYDVASLLSNDLSYVARNNSEAALLQRYCRVFEQSGTQYPFREACEDYRFNLFGPLIFNVCASGFLQDTLVQNGELIKRIRRNCMAIFDWDAMTLMQKRRNVIA</sequence>
<dbReference type="EMBL" id="CP137555">
    <property type="protein sequence ID" value="WOX05286.1"/>
    <property type="molecule type" value="Genomic_DNA"/>
</dbReference>
<dbReference type="InterPro" id="IPR011009">
    <property type="entry name" value="Kinase-like_dom_sf"/>
</dbReference>
<dbReference type="Proteomes" id="UP001302477">
    <property type="component" value="Chromosome"/>
</dbReference>
<gene>
    <name evidence="2" type="ORF">R5R33_16295</name>
</gene>
<name>A0AAU0MZX8_9GAMM</name>
<reference evidence="2 3" key="1">
    <citation type="submission" date="2023-10" db="EMBL/GenBank/DDBJ databases">
        <title>Description of Microbulbifer bruguierae sp. nov., isolated from the sediments of mangrove plant Bruguiera sexangula and comparative genomic analyses of the genus Microbulbifer.</title>
        <authorList>
            <person name="Long M."/>
        </authorList>
    </citation>
    <scope>NUCLEOTIDE SEQUENCE [LARGE SCALE GENOMIC DNA]</scope>
    <source>
        <strain evidence="2 3">SPO729</strain>
    </source>
</reference>
<evidence type="ECO:0000259" key="1">
    <source>
        <dbReference type="Pfam" id="PF01636"/>
    </source>
</evidence>